<comment type="caution">
    <text evidence="2">The sequence shown here is derived from an EMBL/GenBank/DDBJ whole genome shotgun (WGS) entry which is preliminary data.</text>
</comment>
<dbReference type="Proteomes" id="UP000321947">
    <property type="component" value="Unassembled WGS sequence"/>
</dbReference>
<name>A0A5D3D130_CUCMM</name>
<dbReference type="AlphaFoldDB" id="A0A5D3D130"/>
<evidence type="ECO:0000256" key="1">
    <source>
        <dbReference type="SAM" id="MobiDB-lite"/>
    </source>
</evidence>
<organism evidence="2 3">
    <name type="scientific">Cucumis melo var. makuwa</name>
    <name type="common">Oriental melon</name>
    <dbReference type="NCBI Taxonomy" id="1194695"/>
    <lineage>
        <taxon>Eukaryota</taxon>
        <taxon>Viridiplantae</taxon>
        <taxon>Streptophyta</taxon>
        <taxon>Embryophyta</taxon>
        <taxon>Tracheophyta</taxon>
        <taxon>Spermatophyta</taxon>
        <taxon>Magnoliopsida</taxon>
        <taxon>eudicotyledons</taxon>
        <taxon>Gunneridae</taxon>
        <taxon>Pentapetalae</taxon>
        <taxon>rosids</taxon>
        <taxon>fabids</taxon>
        <taxon>Cucurbitales</taxon>
        <taxon>Cucurbitaceae</taxon>
        <taxon>Benincaseae</taxon>
        <taxon>Cucumis</taxon>
    </lineage>
</organism>
<feature type="region of interest" description="Disordered" evidence="1">
    <location>
        <begin position="151"/>
        <end position="171"/>
    </location>
</feature>
<evidence type="ECO:0000313" key="3">
    <source>
        <dbReference type="Proteomes" id="UP000321947"/>
    </source>
</evidence>
<gene>
    <name evidence="2" type="ORF">E5676_scaffold21G001690</name>
</gene>
<sequence length="171" mass="19897">MERRIEPVYNQINVISSHNNDACFQEYYSKYLDMWLVAPSETRKPFLPMPDFIARMRQKERSRNEALIKKLEADGQVTMIKGSVVWVTTKGKEIASNYPPEEEAYFPHSVIPAIKMVSSSYKTIDDDKVQKVGVREIKNIQHQLNYTNKVLSTISSRKNRESRPSDEEQKP</sequence>
<reference evidence="2 3" key="1">
    <citation type="submission" date="2019-08" db="EMBL/GenBank/DDBJ databases">
        <title>Draft genome sequences of two oriental melons (Cucumis melo L. var makuwa).</title>
        <authorList>
            <person name="Kwon S.-Y."/>
        </authorList>
    </citation>
    <scope>NUCLEOTIDE SEQUENCE [LARGE SCALE GENOMIC DNA]</scope>
    <source>
        <strain evidence="3">cv. Chang Bougi</strain>
        <tissue evidence="2">Leaf</tissue>
    </source>
</reference>
<evidence type="ECO:0000313" key="2">
    <source>
        <dbReference type="EMBL" id="TYK16376.1"/>
    </source>
</evidence>
<protein>
    <submittedName>
        <fullName evidence="2">Uncharacterized protein</fullName>
    </submittedName>
</protein>
<accession>A0A5D3D130</accession>
<dbReference type="EMBL" id="SSTD01008307">
    <property type="protein sequence ID" value="TYK16376.1"/>
    <property type="molecule type" value="Genomic_DNA"/>
</dbReference>
<proteinExistence type="predicted"/>
<feature type="compositionally biased region" description="Basic and acidic residues" evidence="1">
    <location>
        <begin position="158"/>
        <end position="171"/>
    </location>
</feature>